<organism evidence="1">
    <name type="scientific">uncultured Caudovirales phage</name>
    <dbReference type="NCBI Taxonomy" id="2100421"/>
    <lineage>
        <taxon>Viruses</taxon>
        <taxon>Duplodnaviria</taxon>
        <taxon>Heunggongvirae</taxon>
        <taxon>Uroviricota</taxon>
        <taxon>Caudoviricetes</taxon>
        <taxon>Peduoviridae</taxon>
        <taxon>Maltschvirus</taxon>
        <taxon>Maltschvirus maltsch</taxon>
    </lineage>
</organism>
<evidence type="ECO:0000313" key="1">
    <source>
        <dbReference type="EMBL" id="CAB4130542.1"/>
    </source>
</evidence>
<accession>A0A6J5LAS3</accession>
<gene>
    <name evidence="1" type="ORF">UFOVP128_9</name>
    <name evidence="2" type="ORF">UFOVP243_35</name>
</gene>
<sequence length="136" mass="15148">MSEIKEAIAKAPRGRTQRVPVGTRNVLTVADKDVNYEYRIINDSGDRVQEFLDAGYELVAKDSVRVGDKRVNSATSEGSLAHLSVGQGQKAFVVRIKKEWYEEDQAKKQTKVNEMENATKAKALDGTYGKLEISRS</sequence>
<dbReference type="EMBL" id="LR796239">
    <property type="protein sequence ID" value="CAB4130542.1"/>
    <property type="molecule type" value="Genomic_DNA"/>
</dbReference>
<name>A0A6J5LAS3_9CAUD</name>
<evidence type="ECO:0000313" key="2">
    <source>
        <dbReference type="EMBL" id="CAB5222066.1"/>
    </source>
</evidence>
<reference evidence="1" key="1">
    <citation type="submission" date="2020-04" db="EMBL/GenBank/DDBJ databases">
        <authorList>
            <person name="Chiriac C."/>
            <person name="Salcher M."/>
            <person name="Ghai R."/>
            <person name="Kavagutti S V."/>
        </authorList>
    </citation>
    <scope>NUCLEOTIDE SEQUENCE</scope>
</reference>
<protein>
    <submittedName>
        <fullName evidence="1">Uncharacterized protein</fullName>
    </submittedName>
</protein>
<dbReference type="EMBL" id="LR798296">
    <property type="protein sequence ID" value="CAB5222066.1"/>
    <property type="molecule type" value="Genomic_DNA"/>
</dbReference>
<proteinExistence type="predicted"/>